<evidence type="ECO:0000313" key="2">
    <source>
        <dbReference type="Proteomes" id="UP000324222"/>
    </source>
</evidence>
<evidence type="ECO:0000313" key="1">
    <source>
        <dbReference type="EMBL" id="MPC25338.1"/>
    </source>
</evidence>
<organism evidence="1 2">
    <name type="scientific">Portunus trituberculatus</name>
    <name type="common">Swimming crab</name>
    <name type="synonym">Neptunus trituberculatus</name>
    <dbReference type="NCBI Taxonomy" id="210409"/>
    <lineage>
        <taxon>Eukaryota</taxon>
        <taxon>Metazoa</taxon>
        <taxon>Ecdysozoa</taxon>
        <taxon>Arthropoda</taxon>
        <taxon>Crustacea</taxon>
        <taxon>Multicrustacea</taxon>
        <taxon>Malacostraca</taxon>
        <taxon>Eumalacostraca</taxon>
        <taxon>Eucarida</taxon>
        <taxon>Decapoda</taxon>
        <taxon>Pleocyemata</taxon>
        <taxon>Brachyura</taxon>
        <taxon>Eubrachyura</taxon>
        <taxon>Portunoidea</taxon>
        <taxon>Portunidae</taxon>
        <taxon>Portuninae</taxon>
        <taxon>Portunus</taxon>
    </lineage>
</organism>
<dbReference type="AlphaFoldDB" id="A0A5B7DV63"/>
<dbReference type="OrthoDB" id="6358008at2759"/>
<protein>
    <submittedName>
        <fullName evidence="1">Uncharacterized protein</fullName>
    </submittedName>
</protein>
<dbReference type="Proteomes" id="UP000324222">
    <property type="component" value="Unassembled WGS sequence"/>
</dbReference>
<dbReference type="EMBL" id="VSRR010001448">
    <property type="protein sequence ID" value="MPC25338.1"/>
    <property type="molecule type" value="Genomic_DNA"/>
</dbReference>
<comment type="caution">
    <text evidence="1">The sequence shown here is derived from an EMBL/GenBank/DDBJ whole genome shotgun (WGS) entry which is preliminary data.</text>
</comment>
<keyword evidence="2" id="KW-1185">Reference proteome</keyword>
<proteinExistence type="predicted"/>
<gene>
    <name evidence="1" type="ORF">E2C01_018444</name>
</gene>
<accession>A0A5B7DV63</accession>
<sequence>MPSVPVMVGGMQRGSNAPIPCLIILEGAADPKFHWIPGVWQQVKAHGLQVAYCQDKFIRKLLALPYLPCEDCEDVIATFDELMSNTALTPNLISVVVYIRKQWITSTIFSPATWSVYKLNVRTSKDVEGRHNCLDSKVGKNQLQFYVLTTLLKEEAQGIDRTLRLVSDKKIKQIH</sequence>
<reference evidence="1 2" key="1">
    <citation type="submission" date="2019-05" db="EMBL/GenBank/DDBJ databases">
        <title>Another draft genome of Portunus trituberculatus and its Hox gene families provides insights of decapod evolution.</title>
        <authorList>
            <person name="Jeong J.-H."/>
            <person name="Song I."/>
            <person name="Kim S."/>
            <person name="Choi T."/>
            <person name="Kim D."/>
            <person name="Ryu S."/>
            <person name="Kim W."/>
        </authorList>
    </citation>
    <scope>NUCLEOTIDE SEQUENCE [LARGE SCALE GENOMIC DNA]</scope>
    <source>
        <tissue evidence="1">Muscle</tissue>
    </source>
</reference>
<name>A0A5B7DV63_PORTR</name>